<keyword evidence="1" id="KW-0238">DNA-binding</keyword>
<gene>
    <name evidence="1" type="ORF">ABE91_014725</name>
    <name evidence="2" type="ORF">NCTC8960_04157</name>
</gene>
<dbReference type="EMBL" id="LDXE02000002">
    <property type="protein sequence ID" value="PBN76255.1"/>
    <property type="molecule type" value="Genomic_DNA"/>
</dbReference>
<reference evidence="1 3" key="1">
    <citation type="journal article" date="2015" name="Genome Announc.">
        <title>Draft Genome Sequences of Human-Pathogenic Escherichia coli O26:H11 Strains Carrying the stx2 Gene Only and Circulating in France.</title>
        <authorList>
            <person name="Delannoy S."/>
            <person name="Mariani-Kurkdjian P."/>
            <person name="Bonacorsi S."/>
            <person name="Liguori S."/>
            <person name="Ison S.A."/>
            <person name="Fach P."/>
        </authorList>
    </citation>
    <scope>NUCLEOTIDE SEQUENCE [LARGE SCALE GENOMIC DNA]</scope>
    <source>
        <strain evidence="1 3">34870</strain>
    </source>
</reference>
<name>A0A377EL91_ECOLX</name>
<dbReference type="Proteomes" id="UP000036331">
    <property type="component" value="Unassembled WGS sequence"/>
</dbReference>
<evidence type="ECO:0000313" key="1">
    <source>
        <dbReference type="EMBL" id="PBN76255.1"/>
    </source>
</evidence>
<dbReference type="RefSeq" id="WP_001286984.1">
    <property type="nucleotide sequence ID" value="NZ_BGDQ01000053.1"/>
</dbReference>
<dbReference type="EMBL" id="UGFO01000006">
    <property type="protein sequence ID" value="STN13801.1"/>
    <property type="molecule type" value="Genomic_DNA"/>
</dbReference>
<dbReference type="AlphaFoldDB" id="A0A377EL91"/>
<proteinExistence type="predicted"/>
<reference evidence="1" key="2">
    <citation type="submission" date="2017-03" db="EMBL/GenBank/DDBJ databases">
        <title>The mobilome is the main driver of stx2-positive O26:H11 Escherichia coli strains evolution.</title>
        <authorList>
            <person name="Delannoy S."/>
            <person name="Mariani-Kurkdjian P."/>
            <person name="Webb H.E."/>
            <person name="Bonacorsi S."/>
            <person name="Fach P."/>
        </authorList>
    </citation>
    <scope>NUCLEOTIDE SEQUENCE</scope>
    <source>
        <strain evidence="1">34870</strain>
    </source>
</reference>
<dbReference type="GO" id="GO:0003677">
    <property type="term" value="F:DNA binding"/>
    <property type="evidence" value="ECO:0007669"/>
    <property type="project" value="UniProtKB-KW"/>
</dbReference>
<evidence type="ECO:0000313" key="3">
    <source>
        <dbReference type="Proteomes" id="UP000036331"/>
    </source>
</evidence>
<sequence length="63" mass="7240">MSDYPELMSAAEAAKLFGVNKKTILRWIDSIKGFPIPVTPEGANVKFIKQEMLDYFYRGRDNK</sequence>
<protein>
    <submittedName>
        <fullName evidence="1">DNA-binding protein</fullName>
    </submittedName>
    <submittedName>
        <fullName evidence="2">Helix-turn-helix domain</fullName>
    </submittedName>
</protein>
<dbReference type="Proteomes" id="UP000255057">
    <property type="component" value="Unassembled WGS sequence"/>
</dbReference>
<evidence type="ECO:0000313" key="2">
    <source>
        <dbReference type="EMBL" id="STN13801.1"/>
    </source>
</evidence>
<evidence type="ECO:0000313" key="4">
    <source>
        <dbReference type="Proteomes" id="UP000255057"/>
    </source>
</evidence>
<dbReference type="Gene3D" id="1.10.1660.10">
    <property type="match status" value="1"/>
</dbReference>
<reference evidence="2 4" key="3">
    <citation type="submission" date="2018-06" db="EMBL/GenBank/DDBJ databases">
        <authorList>
            <consortium name="Pathogen Informatics"/>
            <person name="Doyle S."/>
        </authorList>
    </citation>
    <scope>NUCLEOTIDE SEQUENCE [LARGE SCALE GENOMIC DNA]</scope>
    <source>
        <strain evidence="2 4">NCTC8960</strain>
    </source>
</reference>
<organism evidence="2 4">
    <name type="scientific">Escherichia coli</name>
    <dbReference type="NCBI Taxonomy" id="562"/>
    <lineage>
        <taxon>Bacteria</taxon>
        <taxon>Pseudomonadati</taxon>
        <taxon>Pseudomonadota</taxon>
        <taxon>Gammaproteobacteria</taxon>
        <taxon>Enterobacterales</taxon>
        <taxon>Enterobacteriaceae</taxon>
        <taxon>Escherichia</taxon>
    </lineage>
</organism>
<accession>A0A377EL91</accession>